<dbReference type="Pfam" id="PF02082">
    <property type="entry name" value="Rrf2"/>
    <property type="match status" value="1"/>
</dbReference>
<dbReference type="SUPFAM" id="SSF46785">
    <property type="entry name" value="Winged helix' DNA-binding domain"/>
    <property type="match status" value="1"/>
</dbReference>
<protein>
    <submittedName>
        <fullName evidence="2">Rrf2 family transcriptional regulator</fullName>
    </submittedName>
</protein>
<dbReference type="PANTHER" id="PTHR33221:SF4">
    <property type="entry name" value="HTH-TYPE TRANSCRIPTIONAL REPRESSOR NSRR"/>
    <property type="match status" value="1"/>
</dbReference>
<dbReference type="InterPro" id="IPR036388">
    <property type="entry name" value="WH-like_DNA-bd_sf"/>
</dbReference>
<dbReference type="Gene3D" id="1.10.10.10">
    <property type="entry name" value="Winged helix-like DNA-binding domain superfamily/Winged helix DNA-binding domain"/>
    <property type="match status" value="1"/>
</dbReference>
<evidence type="ECO:0000256" key="1">
    <source>
        <dbReference type="ARBA" id="ARBA00023125"/>
    </source>
</evidence>
<accession>A0ABS5IBN2</accession>
<dbReference type="InterPro" id="IPR000944">
    <property type="entry name" value="Tscrpt_reg_Rrf2"/>
</dbReference>
<dbReference type="InterPro" id="IPR036390">
    <property type="entry name" value="WH_DNA-bd_sf"/>
</dbReference>
<keyword evidence="1" id="KW-0238">DNA-binding</keyword>
<dbReference type="RefSeq" id="WP_211547692.1">
    <property type="nucleotide sequence ID" value="NZ_JAGTUF010000005.1"/>
</dbReference>
<comment type="caution">
    <text evidence="2">The sequence shown here is derived from an EMBL/GenBank/DDBJ whole genome shotgun (WGS) entry which is preliminary data.</text>
</comment>
<dbReference type="Proteomes" id="UP000680714">
    <property type="component" value="Unassembled WGS sequence"/>
</dbReference>
<evidence type="ECO:0000313" key="3">
    <source>
        <dbReference type="Proteomes" id="UP000680714"/>
    </source>
</evidence>
<sequence>MRLTLHTDYALRVLVHVGLRGGELVTINEIAESHGISKNHLTKVVHQLGRAGFLETVRGKYGGIRLLVEPTALRLGEFVRRVEDDFALAHCMRDNGDDKCRVSANCLARQAFGQGISAFFEALNAHTLADMIAAERNLAPLSACG</sequence>
<name>A0ABS5IBN2_9PROT</name>
<organism evidence="2 3">
    <name type="scientific">Magnetospirillum sulfuroxidans</name>
    <dbReference type="NCBI Taxonomy" id="611300"/>
    <lineage>
        <taxon>Bacteria</taxon>
        <taxon>Pseudomonadati</taxon>
        <taxon>Pseudomonadota</taxon>
        <taxon>Alphaproteobacteria</taxon>
        <taxon>Rhodospirillales</taxon>
        <taxon>Rhodospirillaceae</taxon>
        <taxon>Magnetospirillum</taxon>
    </lineage>
</organism>
<keyword evidence="3" id="KW-1185">Reference proteome</keyword>
<evidence type="ECO:0000313" key="2">
    <source>
        <dbReference type="EMBL" id="MBR9971686.1"/>
    </source>
</evidence>
<dbReference type="NCBIfam" id="TIGR00738">
    <property type="entry name" value="rrf2_super"/>
    <property type="match status" value="1"/>
</dbReference>
<proteinExistence type="predicted"/>
<dbReference type="PANTHER" id="PTHR33221">
    <property type="entry name" value="WINGED HELIX-TURN-HELIX TRANSCRIPTIONAL REGULATOR, RRF2 FAMILY"/>
    <property type="match status" value="1"/>
</dbReference>
<gene>
    <name evidence="2" type="ORF">KEC16_08160</name>
</gene>
<dbReference type="PROSITE" id="PS51197">
    <property type="entry name" value="HTH_RRF2_2"/>
    <property type="match status" value="1"/>
</dbReference>
<dbReference type="EMBL" id="JAGTUF010000005">
    <property type="protein sequence ID" value="MBR9971686.1"/>
    <property type="molecule type" value="Genomic_DNA"/>
</dbReference>
<reference evidence="2 3" key="1">
    <citation type="submission" date="2021-04" db="EMBL/GenBank/DDBJ databases">
        <title>Magnetospirillum sulfuroxidans sp. nov., a facultative chemolithoautotrophic sulfur-oxidizing alphaproteobacterium isolated from freshwater sediment and proposals for Paramagetospirillum gen. nov., and Magnetospirillaceae fam. nov.</title>
        <authorList>
            <person name="Koziaeva V."/>
            <person name="Geelhoed J.S."/>
            <person name="Sorokin D.Y."/>
            <person name="Grouzdev D.S."/>
        </authorList>
    </citation>
    <scope>NUCLEOTIDE SEQUENCE [LARGE SCALE GENOMIC DNA]</scope>
    <source>
        <strain evidence="2 3">J10</strain>
    </source>
</reference>